<dbReference type="OrthoDB" id="2436359at2759"/>
<organism evidence="2 3">
    <name type="scientific">Gigaspora rosea</name>
    <dbReference type="NCBI Taxonomy" id="44941"/>
    <lineage>
        <taxon>Eukaryota</taxon>
        <taxon>Fungi</taxon>
        <taxon>Fungi incertae sedis</taxon>
        <taxon>Mucoromycota</taxon>
        <taxon>Glomeromycotina</taxon>
        <taxon>Glomeromycetes</taxon>
        <taxon>Diversisporales</taxon>
        <taxon>Gigasporaceae</taxon>
        <taxon>Gigaspora</taxon>
    </lineage>
</organism>
<keyword evidence="3" id="KW-1185">Reference proteome</keyword>
<evidence type="ECO:0000256" key="1">
    <source>
        <dbReference type="SAM" id="SignalP"/>
    </source>
</evidence>
<name>A0A397VG00_9GLOM</name>
<dbReference type="EMBL" id="QKWP01000363">
    <property type="protein sequence ID" value="RIB21395.1"/>
    <property type="molecule type" value="Genomic_DNA"/>
</dbReference>
<proteinExistence type="predicted"/>
<evidence type="ECO:0008006" key="4">
    <source>
        <dbReference type="Google" id="ProtNLM"/>
    </source>
</evidence>
<feature type="signal peptide" evidence="1">
    <location>
        <begin position="1"/>
        <end position="22"/>
    </location>
</feature>
<reference evidence="2 3" key="1">
    <citation type="submission" date="2018-06" db="EMBL/GenBank/DDBJ databases">
        <title>Comparative genomics reveals the genomic features of Rhizophagus irregularis, R. cerebriforme, R. diaphanum and Gigaspora rosea, and their symbiotic lifestyle signature.</title>
        <authorList>
            <person name="Morin E."/>
            <person name="San Clemente H."/>
            <person name="Chen E.C.H."/>
            <person name="De La Providencia I."/>
            <person name="Hainaut M."/>
            <person name="Kuo A."/>
            <person name="Kohler A."/>
            <person name="Murat C."/>
            <person name="Tang N."/>
            <person name="Roy S."/>
            <person name="Loubradou J."/>
            <person name="Henrissat B."/>
            <person name="Grigoriev I.V."/>
            <person name="Corradi N."/>
            <person name="Roux C."/>
            <person name="Martin F.M."/>
        </authorList>
    </citation>
    <scope>NUCLEOTIDE SEQUENCE [LARGE SCALE GENOMIC DNA]</scope>
    <source>
        <strain evidence="2 3">DAOM 194757</strain>
    </source>
</reference>
<sequence length="181" mass="20429">MNQKYTISFTLLVLLFFIHVDADLYCLYPDQQCFPNGRGCNNDYGGILWCSNCGSLVGDYEKPQDTPLACTYEAQDRYTYLKLTVSVPDSAGGGPEALGHFTFSDDDGNHGRILYDGLFLNGVECPDDNNKPINKTYTAFWLISRADKPNNVWADIWVSIYWGCKGEKCASEDVHKRLWVP</sequence>
<comment type="caution">
    <text evidence="2">The sequence shown here is derived from an EMBL/GenBank/DDBJ whole genome shotgun (WGS) entry which is preliminary data.</text>
</comment>
<evidence type="ECO:0000313" key="2">
    <source>
        <dbReference type="EMBL" id="RIB21395.1"/>
    </source>
</evidence>
<gene>
    <name evidence="2" type="ORF">C2G38_2176722</name>
</gene>
<protein>
    <recommendedName>
        <fullName evidence="4">Reelin domain-containing protein</fullName>
    </recommendedName>
</protein>
<dbReference type="Proteomes" id="UP000266673">
    <property type="component" value="Unassembled WGS sequence"/>
</dbReference>
<accession>A0A397VG00</accession>
<dbReference type="AlphaFoldDB" id="A0A397VG00"/>
<evidence type="ECO:0000313" key="3">
    <source>
        <dbReference type="Proteomes" id="UP000266673"/>
    </source>
</evidence>
<feature type="chain" id="PRO_5017423687" description="Reelin domain-containing protein" evidence="1">
    <location>
        <begin position="23"/>
        <end position="181"/>
    </location>
</feature>
<keyword evidence="1" id="KW-0732">Signal</keyword>